<dbReference type="OrthoDB" id="550061at2759"/>
<gene>
    <name evidence="2" type="primary">PLEST002265</name>
    <name evidence="2" type="ORF">PLESTB_000731700</name>
</gene>
<dbReference type="AlphaFoldDB" id="A0A9W6BJK6"/>
<protein>
    <submittedName>
        <fullName evidence="2">Uncharacterized protein</fullName>
    </submittedName>
</protein>
<feature type="region of interest" description="Disordered" evidence="1">
    <location>
        <begin position="385"/>
        <end position="408"/>
    </location>
</feature>
<dbReference type="Proteomes" id="UP001165080">
    <property type="component" value="Unassembled WGS sequence"/>
</dbReference>
<reference evidence="2 3" key="1">
    <citation type="journal article" date="2023" name="Commun. Biol.">
        <title>Reorganization of the ancestral sex-determining regions during the evolution of trioecy in Pleodorina starrii.</title>
        <authorList>
            <person name="Takahashi K."/>
            <person name="Suzuki S."/>
            <person name="Kawai-Toyooka H."/>
            <person name="Yamamoto K."/>
            <person name="Hamaji T."/>
            <person name="Ootsuki R."/>
            <person name="Yamaguchi H."/>
            <person name="Kawachi M."/>
            <person name="Higashiyama T."/>
            <person name="Nozaki H."/>
        </authorList>
    </citation>
    <scope>NUCLEOTIDE SEQUENCE [LARGE SCALE GENOMIC DNA]</scope>
    <source>
        <strain evidence="2 3">NIES-4479</strain>
    </source>
</reference>
<organism evidence="2 3">
    <name type="scientific">Pleodorina starrii</name>
    <dbReference type="NCBI Taxonomy" id="330485"/>
    <lineage>
        <taxon>Eukaryota</taxon>
        <taxon>Viridiplantae</taxon>
        <taxon>Chlorophyta</taxon>
        <taxon>core chlorophytes</taxon>
        <taxon>Chlorophyceae</taxon>
        <taxon>CS clade</taxon>
        <taxon>Chlamydomonadales</taxon>
        <taxon>Volvocaceae</taxon>
        <taxon>Pleodorina</taxon>
    </lineage>
</organism>
<sequence>MMSSSASAQTCTSLDTVLEKLDLHSRDLLVGVLQSGRCLKHARLTCRALRDTVDGSLGKINVLVKAADAERVAAGVKFPLWRWTRLTRIAISPDYGEPGFTEMALPFIGQPAECLLRITDVKFVSHDLSTTVEATAALASLLYRMSSVRSVHLRVPLSSEPLQQLVLSDALGSLTQLEELDLGRGFPAALVGRLADRLKRVTLYPSETVTVGDLCCAVSMMHLLESAELAELQADRASPLVDLLKRPPPKLQTLRVVMLEEVRWLMHLTSGRVTSVRQEVEYPEFQDILDFAAEVLLPLLDVSLLDSLELDGLFLPLLKDYDRRLQPLRALVKRCRRVRLGTLTLANGVQVSHGLDTVRLLGMPDHIDFFCDYVGCRVDLRRNSSPGAASSLHEGPAASGTSSSGGGGGLPAARGVNLALELMLQRLDQQQQLPADSRRGSVVQLVRLRSPLFTRLACAPDALRAWMLQLASHAAEEQVAAAAAAGADAAAQAGASASAPMKACCPVPTAGAVVVECASAEGAAAVAAAARKALAAVGFCHGHDDDAVRVHVVAASSPDELLVEACQALWDSGQGGSEEERLQLLLEVGCGLAVKWPWMGLQEADELAAAAAAAAAAAPWAQ</sequence>
<evidence type="ECO:0000256" key="1">
    <source>
        <dbReference type="SAM" id="MobiDB-lite"/>
    </source>
</evidence>
<keyword evidence="3" id="KW-1185">Reference proteome</keyword>
<evidence type="ECO:0000313" key="2">
    <source>
        <dbReference type="EMBL" id="GLC53319.1"/>
    </source>
</evidence>
<comment type="caution">
    <text evidence="2">The sequence shown here is derived from an EMBL/GenBank/DDBJ whole genome shotgun (WGS) entry which is preliminary data.</text>
</comment>
<dbReference type="EMBL" id="BRXU01000007">
    <property type="protein sequence ID" value="GLC53319.1"/>
    <property type="molecule type" value="Genomic_DNA"/>
</dbReference>
<evidence type="ECO:0000313" key="3">
    <source>
        <dbReference type="Proteomes" id="UP001165080"/>
    </source>
</evidence>
<proteinExistence type="predicted"/>
<accession>A0A9W6BJK6</accession>
<name>A0A9W6BJK6_9CHLO</name>